<dbReference type="Proteomes" id="UP000712527">
    <property type="component" value="Unassembled WGS sequence"/>
</dbReference>
<dbReference type="Gene3D" id="2.170.130.30">
    <property type="match status" value="1"/>
</dbReference>
<evidence type="ECO:0000256" key="1">
    <source>
        <dbReference type="SAM" id="SignalP"/>
    </source>
</evidence>
<accession>A0ABS2F0R5</accession>
<reference evidence="3 4" key="1">
    <citation type="journal article" date="2021" name="Sci. Rep.">
        <title>The distribution of antibiotic resistance genes in chicken gut microbiota commensals.</title>
        <authorList>
            <person name="Juricova H."/>
            <person name="Matiasovicova J."/>
            <person name="Kubasova T."/>
            <person name="Cejkova D."/>
            <person name="Rychlik I."/>
        </authorList>
    </citation>
    <scope>NUCLEOTIDE SEQUENCE [LARGE SCALE GENOMIC DNA]</scope>
    <source>
        <strain evidence="3 4">An794</strain>
    </source>
</reference>
<dbReference type="InterPro" id="IPR027954">
    <property type="entry name" value="Transcobalamin-like_C"/>
</dbReference>
<proteinExistence type="predicted"/>
<sequence>MSGNNHIEKNLLARLGAGMAALALALTVAACGSAPATTGDATSGTDAPQEQQAALSVTVEIDATAADGEKTTSDVELPEGATAYDALVATGADVNAQDSEYGMYVQGIDGLASGDHGDMSGWMYSVNGESAEVGCSEYTLSSGDVVTWTYVTEFVSE</sequence>
<comment type="caution">
    <text evidence="3">The sequence shown here is derived from an EMBL/GenBank/DDBJ whole genome shotgun (WGS) entry which is preliminary data.</text>
</comment>
<feature type="chain" id="PRO_5047370478" evidence="1">
    <location>
        <begin position="31"/>
        <end position="157"/>
    </location>
</feature>
<dbReference type="EMBL" id="JACSNQ010000002">
    <property type="protein sequence ID" value="MBM6774173.1"/>
    <property type="molecule type" value="Genomic_DNA"/>
</dbReference>
<gene>
    <name evidence="3" type="ORF">H9X80_01200</name>
</gene>
<feature type="signal peptide" evidence="1">
    <location>
        <begin position="1"/>
        <end position="30"/>
    </location>
</feature>
<name>A0ABS2F0R5_9ACTN</name>
<protein>
    <submittedName>
        <fullName evidence="3">DUF4430 domain-containing protein</fullName>
    </submittedName>
</protein>
<keyword evidence="1" id="KW-0732">Signal</keyword>
<evidence type="ECO:0000313" key="3">
    <source>
        <dbReference type="EMBL" id="MBM6774173.1"/>
    </source>
</evidence>
<organism evidence="3 4">
    <name type="scientific">Olsenella profusa</name>
    <dbReference type="NCBI Taxonomy" id="138595"/>
    <lineage>
        <taxon>Bacteria</taxon>
        <taxon>Bacillati</taxon>
        <taxon>Actinomycetota</taxon>
        <taxon>Coriobacteriia</taxon>
        <taxon>Coriobacteriales</taxon>
        <taxon>Atopobiaceae</taxon>
        <taxon>Olsenella</taxon>
    </lineage>
</organism>
<dbReference type="Pfam" id="PF14478">
    <property type="entry name" value="DUF4430"/>
    <property type="match status" value="1"/>
</dbReference>
<evidence type="ECO:0000313" key="4">
    <source>
        <dbReference type="Proteomes" id="UP000712527"/>
    </source>
</evidence>
<keyword evidence="4" id="KW-1185">Reference proteome</keyword>
<dbReference type="RefSeq" id="WP_204792535.1">
    <property type="nucleotide sequence ID" value="NZ_JACSNQ010000002.1"/>
</dbReference>
<feature type="domain" description="Transcobalamin-like C-terminal" evidence="2">
    <location>
        <begin position="80"/>
        <end position="151"/>
    </location>
</feature>
<evidence type="ECO:0000259" key="2">
    <source>
        <dbReference type="Pfam" id="PF14478"/>
    </source>
</evidence>